<proteinExistence type="predicted"/>
<evidence type="ECO:0000256" key="1">
    <source>
        <dbReference type="SAM" id="Phobius"/>
    </source>
</evidence>
<dbReference type="InterPro" id="IPR005024">
    <property type="entry name" value="Snf7_fam"/>
</dbReference>
<dbReference type="GO" id="GO:0007034">
    <property type="term" value="P:vacuolar transport"/>
    <property type="evidence" value="ECO:0007669"/>
    <property type="project" value="InterPro"/>
</dbReference>
<feature type="transmembrane region" description="Helical" evidence="1">
    <location>
        <begin position="131"/>
        <end position="150"/>
    </location>
</feature>
<keyword evidence="1" id="KW-0472">Membrane</keyword>
<keyword evidence="1" id="KW-1133">Transmembrane helix</keyword>
<dbReference type="RefSeq" id="XP_018230994.1">
    <property type="nucleotide sequence ID" value="XM_018372660.1"/>
</dbReference>
<evidence type="ECO:0000313" key="3">
    <source>
        <dbReference type="Proteomes" id="UP000053447"/>
    </source>
</evidence>
<dbReference type="GeneID" id="28938915"/>
<accession>A0A0W4ZV99</accession>
<organism evidence="2 3">
    <name type="scientific">Pneumocystis jirovecii (strain RU7)</name>
    <name type="common">Human pneumocystis pneumonia agent</name>
    <dbReference type="NCBI Taxonomy" id="1408657"/>
    <lineage>
        <taxon>Eukaryota</taxon>
        <taxon>Fungi</taxon>
        <taxon>Dikarya</taxon>
        <taxon>Ascomycota</taxon>
        <taxon>Taphrinomycotina</taxon>
        <taxon>Pneumocystomycetes</taxon>
        <taxon>Pneumocystaceae</taxon>
        <taxon>Pneumocystis</taxon>
    </lineage>
</organism>
<dbReference type="VEuPathDB" id="FungiDB:T551_00393"/>
<comment type="caution">
    <text evidence="2">The sequence shown here is derived from an EMBL/GenBank/DDBJ whole genome shotgun (WGS) entry which is preliminary data.</text>
</comment>
<dbReference type="EMBL" id="LFWA01000002">
    <property type="protein sequence ID" value="KTW32302.1"/>
    <property type="molecule type" value="Genomic_DNA"/>
</dbReference>
<evidence type="ECO:0008006" key="4">
    <source>
        <dbReference type="Google" id="ProtNLM"/>
    </source>
</evidence>
<protein>
    <recommendedName>
        <fullName evidence="4">Charged multivesicular body protein 7</fullName>
    </recommendedName>
</protein>
<name>A0A0W4ZV99_PNEJ7</name>
<dbReference type="AlphaFoldDB" id="A0A0W4ZV99"/>
<evidence type="ECO:0000313" key="2">
    <source>
        <dbReference type="EMBL" id="KTW32302.1"/>
    </source>
</evidence>
<dbReference type="Proteomes" id="UP000053447">
    <property type="component" value="Unassembled WGS sequence"/>
</dbReference>
<dbReference type="Pfam" id="PF03357">
    <property type="entry name" value="Snf7"/>
    <property type="match status" value="1"/>
</dbReference>
<keyword evidence="3" id="KW-1185">Reference proteome</keyword>
<dbReference type="STRING" id="1408657.A0A0W4ZV99"/>
<gene>
    <name evidence="2" type="ORF">T551_00393</name>
</gene>
<reference evidence="3" key="1">
    <citation type="journal article" date="2016" name="Nat. Commun.">
        <title>Genome analysis of three Pneumocystis species reveals adaptation mechanisms to life exclusively in mammalian hosts.</title>
        <authorList>
            <person name="Ma L."/>
            <person name="Chen Z."/>
            <person name="Huang D.W."/>
            <person name="Kutty G."/>
            <person name="Ishihara M."/>
            <person name="Wang H."/>
            <person name="Abouelleil A."/>
            <person name="Bishop L."/>
            <person name="Davey E."/>
            <person name="Deng R."/>
            <person name="Deng X."/>
            <person name="Fan L."/>
            <person name="Fantoni G."/>
            <person name="Fitzgerald M."/>
            <person name="Gogineni E."/>
            <person name="Goldberg J.M."/>
            <person name="Handley G."/>
            <person name="Hu X."/>
            <person name="Huber C."/>
            <person name="Jiao X."/>
            <person name="Jones K."/>
            <person name="Levin J.Z."/>
            <person name="Liu Y."/>
            <person name="Macdonald P."/>
            <person name="Melnikov A."/>
            <person name="Raley C."/>
            <person name="Sassi M."/>
            <person name="Sherman B.T."/>
            <person name="Song X."/>
            <person name="Sykes S."/>
            <person name="Tran B."/>
            <person name="Walsh L."/>
            <person name="Xia Y."/>
            <person name="Yang J."/>
            <person name="Young S."/>
            <person name="Zeng Q."/>
            <person name="Zheng X."/>
            <person name="Stephens R."/>
            <person name="Nusbaum C."/>
            <person name="Birren B.W."/>
            <person name="Azadi P."/>
            <person name="Lempicki R.A."/>
            <person name="Cuomo C.A."/>
            <person name="Kovacs J.A."/>
        </authorList>
    </citation>
    <scope>NUCLEOTIDE SEQUENCE [LARGE SCALE GENOMIC DNA]</scope>
    <source>
        <strain evidence="3">RU7</strain>
    </source>
</reference>
<dbReference type="OrthoDB" id="10250120at2759"/>
<sequence>MAEELSQNQKTEQKPFEKGCLLIEFILNRCEFTVSRLPSLYSDFSVLKESNPDGYKANVCAWKYALQEAVWAGRITWRDDYLVIYCDNKLFASLYTAKYGTPLGIVETMEEALSSGDWVRLDCFLKKKKPIYAYLVSFLSGMITWTLRGIGILGRKNHRFNTVCVIMQHVECASNAFLALVQDRTMYSDHIYTFDELLSCFSDKILPSRTLSKLDIQIIVYYLSAYKKEICTCSNGQVIKLKSKTKPVADDVNQTDILVSNLKTVRNQLQLLVTMLTDNVSKLDETVKAAVKTKNKALALFHLRSRKSSESTLEKRLQALEQIKEMLSKIDEAAFNLDVLNSMKSGSDVLDVFLKNIGGFENVNVVIERARMLSCELKDIGKVLGEVDLSEISDAQIEQEFEALLRAFDSSNIKDTASDAVSSLLSQIDHLPPSSIDPSVSCSPSRKPIKVIE</sequence>
<keyword evidence="1" id="KW-0812">Transmembrane</keyword>